<evidence type="ECO:0000256" key="13">
    <source>
        <dbReference type="PIRSR" id="PIRSR001365-1"/>
    </source>
</evidence>
<dbReference type="OrthoDB" id="191315at2759"/>
<comment type="subunit">
    <text evidence="3">Homotetramer.</text>
</comment>
<evidence type="ECO:0000256" key="7">
    <source>
        <dbReference type="ARBA" id="ARBA00023270"/>
    </source>
</evidence>
<keyword evidence="16" id="KW-1185">Reference proteome</keyword>
<dbReference type="Pfam" id="PF00701">
    <property type="entry name" value="DHDPS"/>
    <property type="match status" value="1"/>
</dbReference>
<comment type="catalytic activity">
    <reaction evidence="10">
        <text>(4R)-4-hydroxy-2-oxoglutarate = glyoxylate + pyruvate</text>
        <dbReference type="Rhea" id="RHEA:30687"/>
        <dbReference type="ChEBI" id="CHEBI:15361"/>
        <dbReference type="ChEBI" id="CHEBI:36655"/>
        <dbReference type="ChEBI" id="CHEBI:62213"/>
        <dbReference type="EC" id="4.1.3.16"/>
    </reaction>
</comment>
<dbReference type="InterPro" id="IPR002220">
    <property type="entry name" value="DapA-like"/>
</dbReference>
<evidence type="ECO:0000256" key="9">
    <source>
        <dbReference type="ARBA" id="ARBA00032879"/>
    </source>
</evidence>
<comment type="similarity">
    <text evidence="2 12">Belongs to the DapA family.</text>
</comment>
<evidence type="ECO:0000313" key="16">
    <source>
        <dbReference type="Proteomes" id="UP000678393"/>
    </source>
</evidence>
<protein>
    <recommendedName>
        <fullName evidence="5">4-hydroxy-2-oxoglutarate aldolase, mitochondrial</fullName>
        <ecNumber evidence="4">4.1.3.16</ecNumber>
    </recommendedName>
    <alternativeName>
        <fullName evidence="9">Dihydrodipicolinate synthase-like</fullName>
    </alternativeName>
    <alternativeName>
        <fullName evidence="8">Probable 2-keto-4-hydroxyglutarate aldolase</fullName>
    </alternativeName>
</protein>
<dbReference type="GO" id="GO:0009436">
    <property type="term" value="P:glyoxylate catabolic process"/>
    <property type="evidence" value="ECO:0007669"/>
    <property type="project" value="TreeGrafter"/>
</dbReference>
<dbReference type="Gene3D" id="3.20.20.70">
    <property type="entry name" value="Aldolase class I"/>
    <property type="match status" value="1"/>
</dbReference>
<dbReference type="PIRSF" id="PIRSF001365">
    <property type="entry name" value="DHDPS"/>
    <property type="match status" value="1"/>
</dbReference>
<gene>
    <name evidence="15" type="ORF">CUNI_LOCUS3908</name>
</gene>
<evidence type="ECO:0000256" key="6">
    <source>
        <dbReference type="ARBA" id="ARBA00023239"/>
    </source>
</evidence>
<keyword evidence="7" id="KW-0704">Schiff base</keyword>
<dbReference type="GO" id="GO:0008700">
    <property type="term" value="F:(R,S)-4-hydroxy-2-oxoglutarate aldolase activity"/>
    <property type="evidence" value="ECO:0007669"/>
    <property type="project" value="UniProtKB-EC"/>
</dbReference>
<dbReference type="SUPFAM" id="SSF51569">
    <property type="entry name" value="Aldolase"/>
    <property type="match status" value="1"/>
</dbReference>
<feature type="binding site" evidence="14">
    <location>
        <position position="85"/>
    </location>
    <ligand>
        <name>pyruvate</name>
        <dbReference type="ChEBI" id="CHEBI:15361"/>
    </ligand>
</feature>
<dbReference type="PANTHER" id="PTHR12128">
    <property type="entry name" value="DIHYDRODIPICOLINATE SYNTHASE"/>
    <property type="match status" value="1"/>
</dbReference>
<name>A0A8S3YTC6_9EUPU</name>
<dbReference type="GO" id="GO:0005739">
    <property type="term" value="C:mitochondrion"/>
    <property type="evidence" value="ECO:0007669"/>
    <property type="project" value="TreeGrafter"/>
</dbReference>
<dbReference type="SMART" id="SM01130">
    <property type="entry name" value="DHDPS"/>
    <property type="match status" value="1"/>
</dbReference>
<dbReference type="PROSITE" id="PS00666">
    <property type="entry name" value="DHDPS_2"/>
    <property type="match status" value="1"/>
</dbReference>
<reference evidence="15" key="1">
    <citation type="submission" date="2021-04" db="EMBL/GenBank/DDBJ databases">
        <authorList>
            <consortium name="Molecular Ecology Group"/>
        </authorList>
    </citation>
    <scope>NUCLEOTIDE SEQUENCE</scope>
</reference>
<feature type="active site" description="Proton donor/acceptor" evidence="13">
    <location>
        <position position="175"/>
    </location>
</feature>
<evidence type="ECO:0000256" key="14">
    <source>
        <dbReference type="PIRSR" id="PIRSR001365-2"/>
    </source>
</evidence>
<evidence type="ECO:0000256" key="10">
    <source>
        <dbReference type="ARBA" id="ARBA00033610"/>
    </source>
</evidence>
<proteinExistence type="inferred from homology"/>
<comment type="function">
    <text evidence="1">Catalyzes the final step in the metabolic pathway of hydroxyproline.</text>
</comment>
<dbReference type="PRINTS" id="PR00146">
    <property type="entry name" value="DHPICSNTHASE"/>
</dbReference>
<evidence type="ECO:0000256" key="11">
    <source>
        <dbReference type="ARBA" id="ARBA00033613"/>
    </source>
</evidence>
<dbReference type="InterPro" id="IPR013785">
    <property type="entry name" value="Aldolase_TIM"/>
</dbReference>
<evidence type="ECO:0000256" key="2">
    <source>
        <dbReference type="ARBA" id="ARBA00007592"/>
    </source>
</evidence>
<comment type="caution">
    <text evidence="15">The sequence shown here is derived from an EMBL/GenBank/DDBJ whole genome shotgun (WGS) entry which is preliminary data.</text>
</comment>
<dbReference type="GO" id="GO:0008840">
    <property type="term" value="F:4-hydroxy-tetrahydrodipicolinate synthase activity"/>
    <property type="evidence" value="ECO:0007669"/>
    <property type="project" value="TreeGrafter"/>
</dbReference>
<dbReference type="InterPro" id="IPR020625">
    <property type="entry name" value="Schiff_base-form_aldolases_AS"/>
</dbReference>
<dbReference type="PANTHER" id="PTHR12128:SF66">
    <property type="entry name" value="4-HYDROXY-2-OXOGLUTARATE ALDOLASE, MITOCHONDRIAL"/>
    <property type="match status" value="1"/>
</dbReference>
<dbReference type="CDD" id="cd00408">
    <property type="entry name" value="DHDPS-like"/>
    <property type="match status" value="1"/>
</dbReference>
<dbReference type="EMBL" id="CAJHNH020000539">
    <property type="protein sequence ID" value="CAG5118350.1"/>
    <property type="molecule type" value="Genomic_DNA"/>
</dbReference>
<feature type="active site" description="Schiff-base intermediate with substrate" evidence="13">
    <location>
        <position position="203"/>
    </location>
</feature>
<dbReference type="AlphaFoldDB" id="A0A8S3YTC6"/>
<organism evidence="15 16">
    <name type="scientific">Candidula unifasciata</name>
    <dbReference type="NCBI Taxonomy" id="100452"/>
    <lineage>
        <taxon>Eukaryota</taxon>
        <taxon>Metazoa</taxon>
        <taxon>Spiralia</taxon>
        <taxon>Lophotrochozoa</taxon>
        <taxon>Mollusca</taxon>
        <taxon>Gastropoda</taxon>
        <taxon>Heterobranchia</taxon>
        <taxon>Euthyneura</taxon>
        <taxon>Panpulmonata</taxon>
        <taxon>Eupulmonata</taxon>
        <taxon>Stylommatophora</taxon>
        <taxon>Helicina</taxon>
        <taxon>Helicoidea</taxon>
        <taxon>Geomitridae</taxon>
        <taxon>Candidula</taxon>
    </lineage>
</organism>
<feature type="binding site" evidence="14">
    <location>
        <position position="246"/>
    </location>
    <ligand>
        <name>pyruvate</name>
        <dbReference type="ChEBI" id="CHEBI:15361"/>
    </ligand>
</feature>
<evidence type="ECO:0000256" key="1">
    <source>
        <dbReference type="ARBA" id="ARBA00002577"/>
    </source>
</evidence>
<evidence type="ECO:0000256" key="8">
    <source>
        <dbReference type="ARBA" id="ARBA00030874"/>
    </source>
</evidence>
<evidence type="ECO:0000256" key="5">
    <source>
        <dbReference type="ARBA" id="ARBA00018425"/>
    </source>
</evidence>
<evidence type="ECO:0000256" key="4">
    <source>
        <dbReference type="ARBA" id="ARBA00012215"/>
    </source>
</evidence>
<dbReference type="EC" id="4.1.3.16" evidence="4"/>
<evidence type="ECO:0000256" key="12">
    <source>
        <dbReference type="PIRNR" id="PIRNR001365"/>
    </source>
</evidence>
<keyword evidence="6 12" id="KW-0456">Lyase</keyword>
<evidence type="ECO:0000313" key="15">
    <source>
        <dbReference type="EMBL" id="CAG5118350.1"/>
    </source>
</evidence>
<dbReference type="Proteomes" id="UP000678393">
    <property type="component" value="Unassembled WGS sequence"/>
</dbReference>
<accession>A0A8S3YTC6</accession>
<sequence>MPYRMFMHKQLLSALVGLFHPRDIANAGKFFSSSTAYRRLDISGIYPPIPTPFNEDESIAYDKLEFNMKKWNKIPFKGYVVQGSTGECCFLNMDERIQVVKEVVRLAGPDKLVIAGSGCESTRETIWLSQKVAEVGAKAVMVVNPYYFKTNMNQAAFLAHYTKVADQSPIPIILYNIPSNTGIDIPPEVVIKLAKHPNIIGMKDSGGDIVRIAALVFATASDDFQILSGSAGFLLPAYAVGCVGGICGLANMLGEEVCKLSELSKSSDIKAARELQLRIVGPNACVTRRFGVPGMKASMDWFGYYGGPLRSPLLSLSSSEEEVVKQAFQKSNFL</sequence>
<comment type="catalytic activity">
    <reaction evidence="11">
        <text>(4S)-4-hydroxy-2-oxoglutarate = glyoxylate + pyruvate</text>
        <dbReference type="Rhea" id="RHEA:35639"/>
        <dbReference type="ChEBI" id="CHEBI:15361"/>
        <dbReference type="ChEBI" id="CHEBI:36655"/>
        <dbReference type="ChEBI" id="CHEBI:71685"/>
        <dbReference type="EC" id="4.1.3.16"/>
    </reaction>
</comment>
<evidence type="ECO:0000256" key="3">
    <source>
        <dbReference type="ARBA" id="ARBA00011881"/>
    </source>
</evidence>